<evidence type="ECO:0000256" key="1">
    <source>
        <dbReference type="SAM" id="MobiDB-lite"/>
    </source>
</evidence>
<dbReference type="InterPro" id="IPR029030">
    <property type="entry name" value="Caspase-like_dom_sf"/>
</dbReference>
<feature type="domain" description="Peptidase C14 caspase" evidence="2">
    <location>
        <begin position="7"/>
        <end position="148"/>
    </location>
</feature>
<feature type="compositionally biased region" description="Polar residues" evidence="1">
    <location>
        <begin position="329"/>
        <end position="343"/>
    </location>
</feature>
<reference evidence="3 4" key="2">
    <citation type="submission" date="2020-03" db="EMBL/GenBank/DDBJ databases">
        <authorList>
            <person name="Ichikawa N."/>
            <person name="Kimura A."/>
            <person name="Kitahashi Y."/>
            <person name="Uohara A."/>
        </authorList>
    </citation>
    <scope>NUCLEOTIDE SEQUENCE [LARGE SCALE GENOMIC DNA]</scope>
    <source>
        <strain evidence="3 4">NBRC 108639</strain>
    </source>
</reference>
<dbReference type="PANTHER" id="PTHR48104:SF30">
    <property type="entry name" value="METACASPASE-1"/>
    <property type="match status" value="1"/>
</dbReference>
<dbReference type="GO" id="GO:0004197">
    <property type="term" value="F:cysteine-type endopeptidase activity"/>
    <property type="evidence" value="ECO:0007669"/>
    <property type="project" value="InterPro"/>
</dbReference>
<feature type="region of interest" description="Disordered" evidence="1">
    <location>
        <begin position="329"/>
        <end position="381"/>
    </location>
</feature>
<feature type="compositionally biased region" description="Basic residues" evidence="1">
    <location>
        <begin position="344"/>
        <end position="358"/>
    </location>
</feature>
<dbReference type="Gene3D" id="3.40.50.1460">
    <property type="match status" value="1"/>
</dbReference>
<dbReference type="PANTHER" id="PTHR48104">
    <property type="entry name" value="METACASPASE-4"/>
    <property type="match status" value="1"/>
</dbReference>
<dbReference type="InterPro" id="IPR011600">
    <property type="entry name" value="Pept_C14_caspase"/>
</dbReference>
<proteinExistence type="predicted"/>
<evidence type="ECO:0000313" key="3">
    <source>
        <dbReference type="EMBL" id="GFJ84860.1"/>
    </source>
</evidence>
<feature type="region of interest" description="Disordered" evidence="1">
    <location>
        <begin position="409"/>
        <end position="443"/>
    </location>
</feature>
<keyword evidence="4" id="KW-1185">Reference proteome</keyword>
<dbReference type="SUPFAM" id="SSF52129">
    <property type="entry name" value="Caspase-like"/>
    <property type="match status" value="1"/>
</dbReference>
<dbReference type="AlphaFoldDB" id="A0A6V8KN99"/>
<dbReference type="Proteomes" id="UP000482800">
    <property type="component" value="Unassembled WGS sequence"/>
</dbReference>
<dbReference type="GO" id="GO:0006508">
    <property type="term" value="P:proteolysis"/>
    <property type="evidence" value="ECO:0007669"/>
    <property type="project" value="InterPro"/>
</dbReference>
<accession>A0A6V8KN99</accession>
<feature type="compositionally biased region" description="Low complexity" evidence="1">
    <location>
        <begin position="417"/>
        <end position="443"/>
    </location>
</feature>
<dbReference type="NCBIfam" id="NF047832">
    <property type="entry name" value="caspase_w_EACC1"/>
    <property type="match status" value="1"/>
</dbReference>
<name>A0A6V8KN99_9ACTN</name>
<evidence type="ECO:0000313" key="4">
    <source>
        <dbReference type="Proteomes" id="UP000482800"/>
    </source>
</evidence>
<organism evidence="3 4">
    <name type="scientific">Phytohabitans houttuyneae</name>
    <dbReference type="NCBI Taxonomy" id="1076126"/>
    <lineage>
        <taxon>Bacteria</taxon>
        <taxon>Bacillati</taxon>
        <taxon>Actinomycetota</taxon>
        <taxon>Actinomycetes</taxon>
        <taxon>Micromonosporales</taxon>
        <taxon>Micromonosporaceae</taxon>
    </lineage>
</organism>
<comment type="caution">
    <text evidence="3">The sequence shown here is derived from an EMBL/GenBank/DDBJ whole genome shotgun (WGS) entry which is preliminary data.</text>
</comment>
<evidence type="ECO:0000259" key="2">
    <source>
        <dbReference type="Pfam" id="PF00656"/>
    </source>
</evidence>
<dbReference type="GO" id="GO:0005737">
    <property type="term" value="C:cytoplasm"/>
    <property type="evidence" value="ECO:0007669"/>
    <property type="project" value="TreeGrafter"/>
</dbReference>
<protein>
    <recommendedName>
        <fullName evidence="2">Peptidase C14 caspase domain-containing protein</fullName>
    </recommendedName>
</protein>
<gene>
    <name evidence="3" type="ORF">Phou_090400</name>
</gene>
<dbReference type="Pfam" id="PF00656">
    <property type="entry name" value="Peptidase_C14"/>
    <property type="match status" value="1"/>
</dbReference>
<dbReference type="EMBL" id="BLPF01000004">
    <property type="protein sequence ID" value="GFJ84860.1"/>
    <property type="molecule type" value="Genomic_DNA"/>
</dbReference>
<dbReference type="InterPro" id="IPR050452">
    <property type="entry name" value="Metacaspase"/>
</dbReference>
<sequence>MSQRRYRALLIGNWHYPSDPANLPDLKGPLNDVSRLAEALTDPVTGLFTPPDVSVLTERDSHDIAASLEQLFAAATRDEMLLIYYSGHGLTAYDNGSLLLCGRNTRTDRKLATTVNAETVDRMMRYCPAAAIVIVLDCCYSGAFKTGDMVAELAGRGRYIMAAGRPRDRTRDADHASGLSRFTAHLLHGIRGAAGIPDADHISVSDLYRYVHRQMTVEGPVIPQRRFDGDGDILIARRPVAVGRRPHTASGFRLSAYRIDITDVRPDETLPPEHIEVHGTSNWLAECAADWISIDSSNTSFVVTLAPGSAPTVPTSTYAKYAAARSTPCGYQSVSTHPASSVTRGRHRPTANLRRRPPPARSRTVPPQLRPRRRTSSADRRCFRSARTISSALVWRSPQTGAFSQLAGPAAYSYGMSPPADSSADRSPTPAPASAAAAARSAV</sequence>
<reference evidence="3 4" key="1">
    <citation type="submission" date="2020-03" db="EMBL/GenBank/DDBJ databases">
        <title>Whole genome shotgun sequence of Phytohabitans houttuyneae NBRC 108639.</title>
        <authorList>
            <person name="Komaki H."/>
            <person name="Tamura T."/>
        </authorList>
    </citation>
    <scope>NUCLEOTIDE SEQUENCE [LARGE SCALE GENOMIC DNA]</scope>
    <source>
        <strain evidence="3 4">NBRC 108639</strain>
    </source>
</reference>